<evidence type="ECO:0000313" key="4">
    <source>
        <dbReference type="Proteomes" id="UP001432027"/>
    </source>
</evidence>
<reference evidence="3" key="1">
    <citation type="submission" date="2023-10" db="EMBL/GenBank/DDBJ databases">
        <title>Genome assembly of Pristionchus species.</title>
        <authorList>
            <person name="Yoshida K."/>
            <person name="Sommer R.J."/>
        </authorList>
    </citation>
    <scope>NUCLEOTIDE SEQUENCE</scope>
    <source>
        <strain evidence="3">RS0144</strain>
    </source>
</reference>
<evidence type="ECO:0000313" key="3">
    <source>
        <dbReference type="EMBL" id="GMT04846.1"/>
    </source>
</evidence>
<feature type="compositionally biased region" description="Basic and acidic residues" evidence="1">
    <location>
        <begin position="56"/>
        <end position="72"/>
    </location>
</feature>
<keyword evidence="2" id="KW-0732">Signal</keyword>
<gene>
    <name evidence="3" type="ORF">PENTCL1PPCAC_27020</name>
</gene>
<feature type="chain" id="PRO_5044011555" evidence="2">
    <location>
        <begin position="19"/>
        <end position="242"/>
    </location>
</feature>
<feature type="region of interest" description="Disordered" evidence="1">
    <location>
        <begin position="52"/>
        <end position="153"/>
    </location>
</feature>
<accession>A0AAV5UD10</accession>
<keyword evidence="4" id="KW-1185">Reference proteome</keyword>
<dbReference type="EMBL" id="BTSX01000006">
    <property type="protein sequence ID" value="GMT04846.1"/>
    <property type="molecule type" value="Genomic_DNA"/>
</dbReference>
<protein>
    <submittedName>
        <fullName evidence="3">Uncharacterized protein</fullName>
    </submittedName>
</protein>
<name>A0AAV5UD10_9BILA</name>
<evidence type="ECO:0000256" key="1">
    <source>
        <dbReference type="SAM" id="MobiDB-lite"/>
    </source>
</evidence>
<dbReference type="Proteomes" id="UP001432027">
    <property type="component" value="Unassembled WGS sequence"/>
</dbReference>
<feature type="non-terminal residue" evidence="3">
    <location>
        <position position="242"/>
    </location>
</feature>
<proteinExistence type="predicted"/>
<feature type="compositionally biased region" description="Basic residues" evidence="1">
    <location>
        <begin position="73"/>
        <end position="89"/>
    </location>
</feature>
<feature type="compositionally biased region" description="Basic residues" evidence="1">
    <location>
        <begin position="123"/>
        <end position="143"/>
    </location>
</feature>
<organism evidence="3 4">
    <name type="scientific">Pristionchus entomophagus</name>
    <dbReference type="NCBI Taxonomy" id="358040"/>
    <lineage>
        <taxon>Eukaryota</taxon>
        <taxon>Metazoa</taxon>
        <taxon>Ecdysozoa</taxon>
        <taxon>Nematoda</taxon>
        <taxon>Chromadorea</taxon>
        <taxon>Rhabditida</taxon>
        <taxon>Rhabditina</taxon>
        <taxon>Diplogasteromorpha</taxon>
        <taxon>Diplogasteroidea</taxon>
        <taxon>Neodiplogasteridae</taxon>
        <taxon>Pristionchus</taxon>
    </lineage>
</organism>
<dbReference type="AlphaFoldDB" id="A0AAV5UD10"/>
<comment type="caution">
    <text evidence="3">The sequence shown here is derived from an EMBL/GenBank/DDBJ whole genome shotgun (WGS) entry which is preliminary data.</text>
</comment>
<sequence length="242" mass="26991">MNYLPLISLCFLIYHIAAQGCGCRGSSSCGQEGSGFGTSGCSGGALDNNYSNGDSYQRDEKQSFKGSLERLGSKRRGGRHGKRGERRGRKYDDEEEDEDDDRYKIGSLNSVNYDGDYDDNDKRRKPTKIRDPKKRRFRYKRAKRDTEPETDRSGGLCNSLLIRRGLETGMTSLLNSNQTTPLSLSPASSLHALMKTRSKKASSPWGIICGSSDALDQLDLSIDTKMYCYHQVGETSCFAFKI</sequence>
<feature type="signal peptide" evidence="2">
    <location>
        <begin position="1"/>
        <end position="18"/>
    </location>
</feature>
<evidence type="ECO:0000256" key="2">
    <source>
        <dbReference type="SAM" id="SignalP"/>
    </source>
</evidence>